<gene>
    <name evidence="2" type="ORF">AW171_hschr31318</name>
</gene>
<dbReference type="EMBL" id="CP014243">
    <property type="protein sequence ID" value="AMD19481.1"/>
    <property type="molecule type" value="Genomic_DNA"/>
</dbReference>
<reference evidence="2 3" key="1">
    <citation type="submission" date="2016-01" db="EMBL/GenBank/DDBJ databases">
        <title>Genome sequence of the yeast Holleya sinecauda.</title>
        <authorList>
            <person name="Dietrich F.S."/>
        </authorList>
    </citation>
    <scope>NUCLEOTIDE SEQUENCE [LARGE SCALE GENOMIC DNA]</scope>
    <source>
        <strain evidence="2 3">ATCC 58844</strain>
    </source>
</reference>
<sequence length="207" mass="23813">MQEELTKGSFEGSAEGNIGRSKGQPLHRHKRSFAISGDFEFLKSYEEKKDLGDNARRTNFSPRPLSYGGYTSEKILDNRRLNSRYFEKEDRKFGSGYLNVPDATIDLDEALRTTSPMTMARRSPTMNVVDPVIFHRRNVVRSVSIEEETRVQRRPSDMEKLRKPWPIRDLDGRRRTSPLLHMQTGINTNTQVEGDLQVGDRPSPSNR</sequence>
<dbReference type="GeneID" id="28722683"/>
<protein>
    <submittedName>
        <fullName evidence="2">HCL670Wp</fullName>
    </submittedName>
</protein>
<dbReference type="RefSeq" id="XP_017986477.1">
    <property type="nucleotide sequence ID" value="XM_018131635.1"/>
</dbReference>
<evidence type="ECO:0000313" key="3">
    <source>
        <dbReference type="Proteomes" id="UP000243052"/>
    </source>
</evidence>
<evidence type="ECO:0000313" key="2">
    <source>
        <dbReference type="EMBL" id="AMD19481.1"/>
    </source>
</evidence>
<organism evidence="2 3">
    <name type="scientific">Eremothecium sinecaudum</name>
    <dbReference type="NCBI Taxonomy" id="45286"/>
    <lineage>
        <taxon>Eukaryota</taxon>
        <taxon>Fungi</taxon>
        <taxon>Dikarya</taxon>
        <taxon>Ascomycota</taxon>
        <taxon>Saccharomycotina</taxon>
        <taxon>Saccharomycetes</taxon>
        <taxon>Saccharomycetales</taxon>
        <taxon>Saccharomycetaceae</taxon>
        <taxon>Eremothecium</taxon>
    </lineage>
</organism>
<dbReference type="AlphaFoldDB" id="A0A109UXR2"/>
<dbReference type="OrthoDB" id="3981301at2759"/>
<evidence type="ECO:0000256" key="1">
    <source>
        <dbReference type="SAM" id="MobiDB-lite"/>
    </source>
</evidence>
<name>A0A109UXR2_9SACH</name>
<keyword evidence="3" id="KW-1185">Reference proteome</keyword>
<accession>A0A109UXR2</accession>
<feature type="region of interest" description="Disordered" evidence="1">
    <location>
        <begin position="1"/>
        <end position="29"/>
    </location>
</feature>
<dbReference type="Proteomes" id="UP000243052">
    <property type="component" value="Chromosome iii"/>
</dbReference>
<proteinExistence type="predicted"/>
<feature type="region of interest" description="Disordered" evidence="1">
    <location>
        <begin position="183"/>
        <end position="207"/>
    </location>
</feature>